<keyword evidence="2" id="KW-1185">Reference proteome</keyword>
<protein>
    <submittedName>
        <fullName evidence="1">Uncharacterized protein</fullName>
    </submittedName>
</protein>
<dbReference type="Proteomes" id="UP001055879">
    <property type="component" value="Linkage Group LG15"/>
</dbReference>
<name>A0ACB8XQX0_ARCLA</name>
<accession>A0ACB8XQX0</accession>
<reference evidence="1 2" key="2">
    <citation type="journal article" date="2022" name="Mol. Ecol. Resour.">
        <title>The genomes of chicory, endive, great burdock and yacon provide insights into Asteraceae paleo-polyploidization history and plant inulin production.</title>
        <authorList>
            <person name="Fan W."/>
            <person name="Wang S."/>
            <person name="Wang H."/>
            <person name="Wang A."/>
            <person name="Jiang F."/>
            <person name="Liu H."/>
            <person name="Zhao H."/>
            <person name="Xu D."/>
            <person name="Zhang Y."/>
        </authorList>
    </citation>
    <scope>NUCLEOTIDE SEQUENCE [LARGE SCALE GENOMIC DNA]</scope>
    <source>
        <strain evidence="2">cv. Niubang</strain>
    </source>
</reference>
<reference evidence="2" key="1">
    <citation type="journal article" date="2022" name="Mol. Ecol. Resour.">
        <title>The genomes of chicory, endive, great burdock and yacon provide insights into Asteraceae palaeo-polyploidization history and plant inulin production.</title>
        <authorList>
            <person name="Fan W."/>
            <person name="Wang S."/>
            <person name="Wang H."/>
            <person name="Wang A."/>
            <person name="Jiang F."/>
            <person name="Liu H."/>
            <person name="Zhao H."/>
            <person name="Xu D."/>
            <person name="Zhang Y."/>
        </authorList>
    </citation>
    <scope>NUCLEOTIDE SEQUENCE [LARGE SCALE GENOMIC DNA]</scope>
    <source>
        <strain evidence="2">cv. Niubang</strain>
    </source>
</reference>
<dbReference type="EMBL" id="CM042061">
    <property type="protein sequence ID" value="KAI3672831.1"/>
    <property type="molecule type" value="Genomic_DNA"/>
</dbReference>
<evidence type="ECO:0000313" key="1">
    <source>
        <dbReference type="EMBL" id="KAI3672831.1"/>
    </source>
</evidence>
<organism evidence="1 2">
    <name type="scientific">Arctium lappa</name>
    <name type="common">Greater burdock</name>
    <name type="synonym">Lappa major</name>
    <dbReference type="NCBI Taxonomy" id="4217"/>
    <lineage>
        <taxon>Eukaryota</taxon>
        <taxon>Viridiplantae</taxon>
        <taxon>Streptophyta</taxon>
        <taxon>Embryophyta</taxon>
        <taxon>Tracheophyta</taxon>
        <taxon>Spermatophyta</taxon>
        <taxon>Magnoliopsida</taxon>
        <taxon>eudicotyledons</taxon>
        <taxon>Gunneridae</taxon>
        <taxon>Pentapetalae</taxon>
        <taxon>asterids</taxon>
        <taxon>campanulids</taxon>
        <taxon>Asterales</taxon>
        <taxon>Asteraceae</taxon>
        <taxon>Carduoideae</taxon>
        <taxon>Cardueae</taxon>
        <taxon>Arctiinae</taxon>
        <taxon>Arctium</taxon>
    </lineage>
</organism>
<comment type="caution">
    <text evidence="1">The sequence shown here is derived from an EMBL/GenBank/DDBJ whole genome shotgun (WGS) entry which is preliminary data.</text>
</comment>
<gene>
    <name evidence="1" type="ORF">L6452_38931</name>
</gene>
<sequence>MNYSNTITTPFSTTNNQPSNFIFHIKPHFNQSHQIDQENFTMATVIFVVFMSFGCVFLGFTVFALFCIIKKSKCSKTANKSELVHVDEHLKVSENAVQFPNGMKVVSITMDDDLHVDEQEECRKNEKFGKDIHQTPSDEIHASNLNLMQV</sequence>
<proteinExistence type="predicted"/>
<evidence type="ECO:0000313" key="2">
    <source>
        <dbReference type="Proteomes" id="UP001055879"/>
    </source>
</evidence>